<keyword evidence="9" id="KW-1185">Reference proteome</keyword>
<dbReference type="GO" id="GO:0006351">
    <property type="term" value="P:DNA-templated transcription"/>
    <property type="evidence" value="ECO:0007669"/>
    <property type="project" value="InterPro"/>
</dbReference>
<dbReference type="GO" id="GO:0005634">
    <property type="term" value="C:nucleus"/>
    <property type="evidence" value="ECO:0007669"/>
    <property type="project" value="TreeGrafter"/>
</dbReference>
<evidence type="ECO:0000313" key="9">
    <source>
        <dbReference type="Proteomes" id="UP000800235"/>
    </source>
</evidence>
<keyword evidence="3" id="KW-0238">DNA-binding</keyword>
<evidence type="ECO:0000256" key="1">
    <source>
        <dbReference type="ARBA" id="ARBA00022723"/>
    </source>
</evidence>
<dbReference type="SMART" id="SM00906">
    <property type="entry name" value="Fungal_trans"/>
    <property type="match status" value="1"/>
</dbReference>
<dbReference type="Pfam" id="PF04082">
    <property type="entry name" value="Fungal_trans"/>
    <property type="match status" value="1"/>
</dbReference>
<dbReference type="PANTHER" id="PTHR47424">
    <property type="entry name" value="REGULATORY PROTEIN GAL4"/>
    <property type="match status" value="1"/>
</dbReference>
<dbReference type="SUPFAM" id="SSF57701">
    <property type="entry name" value="Zn2/Cys6 DNA-binding domain"/>
    <property type="match status" value="1"/>
</dbReference>
<organism evidence="8 9">
    <name type="scientific">Tothia fuscella</name>
    <dbReference type="NCBI Taxonomy" id="1048955"/>
    <lineage>
        <taxon>Eukaryota</taxon>
        <taxon>Fungi</taxon>
        <taxon>Dikarya</taxon>
        <taxon>Ascomycota</taxon>
        <taxon>Pezizomycotina</taxon>
        <taxon>Dothideomycetes</taxon>
        <taxon>Pleosporomycetidae</taxon>
        <taxon>Venturiales</taxon>
        <taxon>Cylindrosympodiaceae</taxon>
        <taxon>Tothia</taxon>
    </lineage>
</organism>
<comment type="caution">
    <text evidence="8">The sequence shown here is derived from an EMBL/GenBank/DDBJ whole genome shotgun (WGS) entry which is preliminary data.</text>
</comment>
<reference evidence="8" key="1">
    <citation type="journal article" date="2020" name="Stud. Mycol.">
        <title>101 Dothideomycetes genomes: a test case for predicting lifestyles and emergence of pathogens.</title>
        <authorList>
            <person name="Haridas S."/>
            <person name="Albert R."/>
            <person name="Binder M."/>
            <person name="Bloem J."/>
            <person name="Labutti K."/>
            <person name="Salamov A."/>
            <person name="Andreopoulos B."/>
            <person name="Baker S."/>
            <person name="Barry K."/>
            <person name="Bills G."/>
            <person name="Bluhm B."/>
            <person name="Cannon C."/>
            <person name="Castanera R."/>
            <person name="Culley D."/>
            <person name="Daum C."/>
            <person name="Ezra D."/>
            <person name="Gonzalez J."/>
            <person name="Henrissat B."/>
            <person name="Kuo A."/>
            <person name="Liang C."/>
            <person name="Lipzen A."/>
            <person name="Lutzoni F."/>
            <person name="Magnuson J."/>
            <person name="Mondo S."/>
            <person name="Nolan M."/>
            <person name="Ohm R."/>
            <person name="Pangilinan J."/>
            <person name="Park H.-J."/>
            <person name="Ramirez L."/>
            <person name="Alfaro M."/>
            <person name="Sun H."/>
            <person name="Tritt A."/>
            <person name="Yoshinaga Y."/>
            <person name="Zwiers L.-H."/>
            <person name="Turgeon B."/>
            <person name="Goodwin S."/>
            <person name="Spatafora J."/>
            <person name="Crous P."/>
            <person name="Grigoriev I."/>
        </authorList>
    </citation>
    <scope>NUCLEOTIDE SEQUENCE</scope>
    <source>
        <strain evidence="8">CBS 130266</strain>
    </source>
</reference>
<feature type="region of interest" description="Disordered" evidence="6">
    <location>
        <begin position="128"/>
        <end position="153"/>
    </location>
</feature>
<dbReference type="Gene3D" id="4.10.240.10">
    <property type="entry name" value="Zn(2)-C6 fungal-type DNA-binding domain"/>
    <property type="match status" value="1"/>
</dbReference>
<keyword evidence="5" id="KW-0539">Nucleus</keyword>
<protein>
    <recommendedName>
        <fullName evidence="7">Zn(2)-C6 fungal-type domain-containing protein</fullName>
    </recommendedName>
</protein>
<dbReference type="AlphaFoldDB" id="A0A9P4TXM2"/>
<evidence type="ECO:0000313" key="8">
    <source>
        <dbReference type="EMBL" id="KAF2429396.1"/>
    </source>
</evidence>
<dbReference type="EMBL" id="MU007047">
    <property type="protein sequence ID" value="KAF2429396.1"/>
    <property type="molecule type" value="Genomic_DNA"/>
</dbReference>
<proteinExistence type="predicted"/>
<dbReference type="InterPro" id="IPR036864">
    <property type="entry name" value="Zn2-C6_fun-type_DNA-bd_sf"/>
</dbReference>
<dbReference type="OrthoDB" id="424974at2759"/>
<sequence>MTEPKPKRRKVSLACGECRERKRKCDGLQPVCGGCARRKPQPTCLYTDENLKRGSSSYVQSLRDRIRELEEDAAAYARSSAGPPSPPASETVQDPRTLPEHTVITELERHSLSLDCFNTEEVHPVLDWPTAPSLPDQPFESISSPRSTSKTVTNSSLDFDECEEYVGIGVMGTMSGGLCSECRGLRGEKSDYSAPSSVVDFDRQIRHWTVRPAASRYVFPSTIDATPKICRCSPSETIPAPLFETEVSIPPRATADALVGSYFERVHRLYPFLHQPTFMKSYLQLWQPVSNHKNKCRRITDSRLFHGLLNAVFALGSRFSSYLELTERISTSEVFYSRAIKSLNLQLLERGNIELVQTLLLTAQYLQSTQMWGMCWNMAGLAIRVAQGIGLHPPSPDTTKNTTKKSLPSLNDEMRKRVWGGCVILDRVLAMVYGKPPMLHPSSTRSFINNLPSMTDEELLDTPEKSIELQAPTEIDCFVQSLKLIHYLGDILDSLHIETPDQVVLDGIQSGLGTAQFERILDRDSTLANWQKQLPIHLQIRDQLPGSPFWRESRVLRARYEKMIGVRYLHMRMFLLRPVLLAFLQQGHSPAPFHDVDESVQHSVELDRLTRVSTICITVTRALIDLIHTDVHNGQDLAIVWWYGVYYIYTCATIIHAARLFPLLLEYGSVKTLQEIFYECLQCLDKYEVYGVPAKRCRSTLAMLERRAFPAGASKSTHNLSASGALK</sequence>
<dbReference type="Pfam" id="PF00172">
    <property type="entry name" value="Zn_clus"/>
    <property type="match status" value="1"/>
</dbReference>
<dbReference type="InterPro" id="IPR051127">
    <property type="entry name" value="Fungal_SecMet_Regulators"/>
</dbReference>
<name>A0A9P4TXM2_9PEZI</name>
<evidence type="ECO:0000256" key="4">
    <source>
        <dbReference type="ARBA" id="ARBA00023163"/>
    </source>
</evidence>
<dbReference type="PROSITE" id="PS00463">
    <property type="entry name" value="ZN2_CY6_FUNGAL_1"/>
    <property type="match status" value="1"/>
</dbReference>
<accession>A0A9P4TXM2</accession>
<gene>
    <name evidence="8" type="ORF">EJ08DRAFT_590871</name>
</gene>
<dbReference type="GO" id="GO:0008270">
    <property type="term" value="F:zinc ion binding"/>
    <property type="evidence" value="ECO:0007669"/>
    <property type="project" value="InterPro"/>
</dbReference>
<dbReference type="PROSITE" id="PS50048">
    <property type="entry name" value="ZN2_CY6_FUNGAL_2"/>
    <property type="match status" value="1"/>
</dbReference>
<evidence type="ECO:0000256" key="5">
    <source>
        <dbReference type="ARBA" id="ARBA00023242"/>
    </source>
</evidence>
<feature type="domain" description="Zn(2)-C6 fungal-type" evidence="7">
    <location>
        <begin position="14"/>
        <end position="46"/>
    </location>
</feature>
<evidence type="ECO:0000256" key="6">
    <source>
        <dbReference type="SAM" id="MobiDB-lite"/>
    </source>
</evidence>
<evidence type="ECO:0000256" key="3">
    <source>
        <dbReference type="ARBA" id="ARBA00023125"/>
    </source>
</evidence>
<keyword evidence="2" id="KW-0805">Transcription regulation</keyword>
<dbReference type="GO" id="GO:0000981">
    <property type="term" value="F:DNA-binding transcription factor activity, RNA polymerase II-specific"/>
    <property type="evidence" value="ECO:0007669"/>
    <property type="project" value="InterPro"/>
</dbReference>
<dbReference type="Proteomes" id="UP000800235">
    <property type="component" value="Unassembled WGS sequence"/>
</dbReference>
<dbReference type="InterPro" id="IPR001138">
    <property type="entry name" value="Zn2Cys6_DnaBD"/>
</dbReference>
<evidence type="ECO:0000256" key="2">
    <source>
        <dbReference type="ARBA" id="ARBA00023015"/>
    </source>
</evidence>
<dbReference type="GO" id="GO:0000435">
    <property type="term" value="P:positive regulation of transcription from RNA polymerase II promoter by galactose"/>
    <property type="evidence" value="ECO:0007669"/>
    <property type="project" value="TreeGrafter"/>
</dbReference>
<dbReference type="CDD" id="cd00067">
    <property type="entry name" value="GAL4"/>
    <property type="match status" value="1"/>
</dbReference>
<dbReference type="GO" id="GO:0000978">
    <property type="term" value="F:RNA polymerase II cis-regulatory region sequence-specific DNA binding"/>
    <property type="evidence" value="ECO:0007669"/>
    <property type="project" value="TreeGrafter"/>
</dbReference>
<dbReference type="PANTHER" id="PTHR47424:SF3">
    <property type="entry name" value="REGULATORY PROTEIN GAL4"/>
    <property type="match status" value="1"/>
</dbReference>
<feature type="compositionally biased region" description="Polar residues" evidence="6">
    <location>
        <begin position="140"/>
        <end position="153"/>
    </location>
</feature>
<keyword evidence="1" id="KW-0479">Metal-binding</keyword>
<evidence type="ECO:0000259" key="7">
    <source>
        <dbReference type="PROSITE" id="PS50048"/>
    </source>
</evidence>
<keyword evidence="4" id="KW-0804">Transcription</keyword>
<dbReference type="CDD" id="cd12148">
    <property type="entry name" value="fungal_TF_MHR"/>
    <property type="match status" value="1"/>
</dbReference>
<feature type="region of interest" description="Disordered" evidence="6">
    <location>
        <begin position="75"/>
        <end position="96"/>
    </location>
</feature>
<dbReference type="InterPro" id="IPR007219">
    <property type="entry name" value="XnlR_reg_dom"/>
</dbReference>
<dbReference type="SMART" id="SM00066">
    <property type="entry name" value="GAL4"/>
    <property type="match status" value="1"/>
</dbReference>